<protein>
    <submittedName>
        <fullName evidence="5">Outer membrane lipoprotein carrier protein LolA</fullName>
    </submittedName>
</protein>
<accession>A0ABV7LUG4</accession>
<evidence type="ECO:0000313" key="6">
    <source>
        <dbReference type="Proteomes" id="UP001595579"/>
    </source>
</evidence>
<dbReference type="Proteomes" id="UP001595579">
    <property type="component" value="Unassembled WGS sequence"/>
</dbReference>
<proteinExistence type="predicted"/>
<keyword evidence="4" id="KW-0653">Protein transport</keyword>
<keyword evidence="2" id="KW-0813">Transport</keyword>
<dbReference type="EMBL" id="JBHRUG010000048">
    <property type="protein sequence ID" value="MFC3286172.1"/>
    <property type="molecule type" value="Genomic_DNA"/>
</dbReference>
<dbReference type="SUPFAM" id="SSF89392">
    <property type="entry name" value="Prokaryotic lipoproteins and lipoprotein localization factors"/>
    <property type="match status" value="1"/>
</dbReference>
<dbReference type="RefSeq" id="WP_386776970.1">
    <property type="nucleotide sequence ID" value="NZ_JBHRUG010000048.1"/>
</dbReference>
<reference evidence="6" key="1">
    <citation type="journal article" date="2019" name="Int. J. Syst. Evol. Microbiol.">
        <title>The Global Catalogue of Microorganisms (GCM) 10K type strain sequencing project: providing services to taxonomists for standard genome sequencing and annotation.</title>
        <authorList>
            <consortium name="The Broad Institute Genomics Platform"/>
            <consortium name="The Broad Institute Genome Sequencing Center for Infectious Disease"/>
            <person name="Wu L."/>
            <person name="Ma J."/>
        </authorList>
    </citation>
    <scope>NUCLEOTIDE SEQUENCE [LARGE SCALE GENOMIC DNA]</scope>
    <source>
        <strain evidence="6">CECT 7698</strain>
    </source>
</reference>
<evidence type="ECO:0000256" key="4">
    <source>
        <dbReference type="ARBA" id="ARBA00022927"/>
    </source>
</evidence>
<name>A0ABV7LUG4_9GAMM</name>
<dbReference type="Gene3D" id="2.50.20.10">
    <property type="entry name" value="Lipoprotein localisation LolA/LolB/LppX"/>
    <property type="match status" value="1"/>
</dbReference>
<dbReference type="InterPro" id="IPR029046">
    <property type="entry name" value="LolA/LolB/LppX"/>
</dbReference>
<evidence type="ECO:0000256" key="1">
    <source>
        <dbReference type="ARBA" id="ARBA00011245"/>
    </source>
</evidence>
<sequence length="208" mass="23536">MLPELLLMVSLNLGADPVATALARFEQVNAYQLTLHSQGPSGEEEVIHYAYRRPGFVRMDMVKPFRGAVLIYDPHAHEVRLWPFGSPGRRAGLTLSPNNRLVRSARGHRVDESDVGTLLRNVQRLQQQGELRQLGEDAIDGHSVHHLEVEGEAGHTVEEVARFELWLDSETLFPRKAVGYDRHERMLETVTLKDIVVDPDLPEDFFSP</sequence>
<evidence type="ECO:0000313" key="5">
    <source>
        <dbReference type="EMBL" id="MFC3286172.1"/>
    </source>
</evidence>
<keyword evidence="3" id="KW-0732">Signal</keyword>
<keyword evidence="6" id="KW-1185">Reference proteome</keyword>
<keyword evidence="5" id="KW-0449">Lipoprotein</keyword>
<comment type="caution">
    <text evidence="5">The sequence shown here is derived from an EMBL/GenBank/DDBJ whole genome shotgun (WGS) entry which is preliminary data.</text>
</comment>
<gene>
    <name evidence="5" type="ORF">ACFOEV_21445</name>
</gene>
<organism evidence="5 6">
    <name type="scientific">Litchfieldella rifensis</name>
    <dbReference type="NCBI Taxonomy" id="762643"/>
    <lineage>
        <taxon>Bacteria</taxon>
        <taxon>Pseudomonadati</taxon>
        <taxon>Pseudomonadota</taxon>
        <taxon>Gammaproteobacteria</taxon>
        <taxon>Oceanospirillales</taxon>
        <taxon>Halomonadaceae</taxon>
        <taxon>Litchfieldella</taxon>
    </lineage>
</organism>
<comment type="subunit">
    <text evidence="1">Monomer.</text>
</comment>
<evidence type="ECO:0000256" key="3">
    <source>
        <dbReference type="ARBA" id="ARBA00022729"/>
    </source>
</evidence>
<evidence type="ECO:0000256" key="2">
    <source>
        <dbReference type="ARBA" id="ARBA00022448"/>
    </source>
</evidence>